<reference evidence="2 3" key="1">
    <citation type="submission" date="2018-09" db="EMBL/GenBank/DDBJ databases">
        <title>A high-quality reference genome of wild soybean provides a powerful tool to mine soybean genomes.</title>
        <authorList>
            <person name="Xie M."/>
            <person name="Chung C.Y.L."/>
            <person name="Li M.-W."/>
            <person name="Wong F.-L."/>
            <person name="Chan T.-F."/>
            <person name="Lam H.-M."/>
        </authorList>
    </citation>
    <scope>NUCLEOTIDE SEQUENCE [LARGE SCALE GENOMIC DNA]</scope>
    <source>
        <strain evidence="3">cv. W05</strain>
        <tissue evidence="2">Hypocotyl of etiolated seedlings</tissue>
    </source>
</reference>
<dbReference type="Gramene" id="XM_028365707.1">
    <property type="protein sequence ID" value="XP_028221508.1"/>
    <property type="gene ID" value="LOC114402997"/>
</dbReference>
<accession>A0A445F359</accession>
<evidence type="ECO:0000256" key="1">
    <source>
        <dbReference type="SAM" id="SignalP"/>
    </source>
</evidence>
<keyword evidence="1" id="KW-0732">Signal</keyword>
<feature type="chain" id="PRO_5019362888" description="Transmembrane protein" evidence="1">
    <location>
        <begin position="22"/>
        <end position="140"/>
    </location>
</feature>
<protein>
    <recommendedName>
        <fullName evidence="4">Transmembrane protein</fullName>
    </recommendedName>
</protein>
<evidence type="ECO:0008006" key="4">
    <source>
        <dbReference type="Google" id="ProtNLM"/>
    </source>
</evidence>
<name>A0A445F359_GLYSO</name>
<comment type="caution">
    <text evidence="2">The sequence shown here is derived from an EMBL/GenBank/DDBJ whole genome shotgun (WGS) entry which is preliminary data.</text>
</comment>
<gene>
    <name evidence="2" type="ORF">D0Y65_053716</name>
</gene>
<feature type="signal peptide" evidence="1">
    <location>
        <begin position="1"/>
        <end position="21"/>
    </location>
</feature>
<organism evidence="2 3">
    <name type="scientific">Glycine soja</name>
    <name type="common">Wild soybean</name>
    <dbReference type="NCBI Taxonomy" id="3848"/>
    <lineage>
        <taxon>Eukaryota</taxon>
        <taxon>Viridiplantae</taxon>
        <taxon>Streptophyta</taxon>
        <taxon>Embryophyta</taxon>
        <taxon>Tracheophyta</taxon>
        <taxon>Spermatophyta</taxon>
        <taxon>Magnoliopsida</taxon>
        <taxon>eudicotyledons</taxon>
        <taxon>Gunneridae</taxon>
        <taxon>Pentapetalae</taxon>
        <taxon>rosids</taxon>
        <taxon>fabids</taxon>
        <taxon>Fabales</taxon>
        <taxon>Fabaceae</taxon>
        <taxon>Papilionoideae</taxon>
        <taxon>50 kb inversion clade</taxon>
        <taxon>NPAAA clade</taxon>
        <taxon>indigoferoid/millettioid clade</taxon>
        <taxon>Phaseoleae</taxon>
        <taxon>Glycine</taxon>
        <taxon>Glycine subgen. Soja</taxon>
    </lineage>
</organism>
<sequence>MNKAVISLYGLLGLFAGAILSSSICGTPKNFKAENNCIPRGKIETSLNNSTIPKTIYNGFLILAIKFVHYLISRGYNKSSAPYTTIVPFWVRRPLKGRSTATCFYSWLIHGQLQLQLQHGEASSKSCHLSGNIQEVESNQ</sequence>
<proteinExistence type="predicted"/>
<evidence type="ECO:0000313" key="3">
    <source>
        <dbReference type="Proteomes" id="UP000289340"/>
    </source>
</evidence>
<dbReference type="Proteomes" id="UP000289340">
    <property type="component" value="Chromosome 20"/>
</dbReference>
<dbReference type="AlphaFoldDB" id="A0A445F359"/>
<evidence type="ECO:0000313" key="2">
    <source>
        <dbReference type="EMBL" id="RZB43253.1"/>
    </source>
</evidence>
<keyword evidence="3" id="KW-1185">Reference proteome</keyword>
<dbReference type="EMBL" id="QZWG01000020">
    <property type="protein sequence ID" value="RZB43253.1"/>
    <property type="molecule type" value="Genomic_DNA"/>
</dbReference>